<gene>
    <name evidence="2" type="ORF">RR48_03201</name>
</gene>
<dbReference type="AlphaFoldDB" id="A0A0N1PHD1"/>
<organism evidence="2 3">
    <name type="scientific">Papilio machaon</name>
    <name type="common">Old World swallowtail butterfly</name>
    <dbReference type="NCBI Taxonomy" id="76193"/>
    <lineage>
        <taxon>Eukaryota</taxon>
        <taxon>Metazoa</taxon>
        <taxon>Ecdysozoa</taxon>
        <taxon>Arthropoda</taxon>
        <taxon>Hexapoda</taxon>
        <taxon>Insecta</taxon>
        <taxon>Pterygota</taxon>
        <taxon>Neoptera</taxon>
        <taxon>Endopterygota</taxon>
        <taxon>Lepidoptera</taxon>
        <taxon>Glossata</taxon>
        <taxon>Ditrysia</taxon>
        <taxon>Papilionoidea</taxon>
        <taxon>Papilionidae</taxon>
        <taxon>Papilioninae</taxon>
        <taxon>Papilio</taxon>
    </lineage>
</organism>
<dbReference type="GO" id="GO:0005576">
    <property type="term" value="C:extracellular region"/>
    <property type="evidence" value="ECO:0007669"/>
    <property type="project" value="InterPro"/>
</dbReference>
<name>A0A0N1PHD1_PAPMA</name>
<dbReference type="PROSITE" id="PS50940">
    <property type="entry name" value="CHIT_BIND_II"/>
    <property type="match status" value="1"/>
</dbReference>
<sequence length="157" mass="17710">MPVAVQMVEMVAVEAVEERMVDLKVVTEVQEVVMEEKMEDLEVCDWPNKAGCDKNGADDKPKPNPNGNKCESGCNILPWAHETECSKFWVCDGTKPVLGTCSEGLHFNPQTYTCDFICNVSCIRKNIMSSVQPDGLKIFLPWNKVDPDLIKRYLKKK</sequence>
<accession>A0A0N1PHD1</accession>
<protein>
    <recommendedName>
        <fullName evidence="1">Chitin-binding type-2 domain-containing protein</fullName>
    </recommendedName>
</protein>
<dbReference type="InParanoid" id="A0A0N1PHD1"/>
<feature type="domain" description="Chitin-binding type-2" evidence="1">
    <location>
        <begin position="67"/>
        <end position="124"/>
    </location>
</feature>
<evidence type="ECO:0000313" key="2">
    <source>
        <dbReference type="EMBL" id="KPJ16284.1"/>
    </source>
</evidence>
<dbReference type="InterPro" id="IPR002557">
    <property type="entry name" value="Chitin-bd_dom"/>
</dbReference>
<evidence type="ECO:0000313" key="3">
    <source>
        <dbReference type="Proteomes" id="UP000053240"/>
    </source>
</evidence>
<dbReference type="GO" id="GO:0008061">
    <property type="term" value="F:chitin binding"/>
    <property type="evidence" value="ECO:0007669"/>
    <property type="project" value="InterPro"/>
</dbReference>
<dbReference type="EMBL" id="KQ460296">
    <property type="protein sequence ID" value="KPJ16284.1"/>
    <property type="molecule type" value="Genomic_DNA"/>
</dbReference>
<dbReference type="SUPFAM" id="SSF57625">
    <property type="entry name" value="Invertebrate chitin-binding proteins"/>
    <property type="match status" value="1"/>
</dbReference>
<proteinExistence type="predicted"/>
<dbReference type="Pfam" id="PF01607">
    <property type="entry name" value="CBM_14"/>
    <property type="match status" value="1"/>
</dbReference>
<evidence type="ECO:0000259" key="1">
    <source>
        <dbReference type="PROSITE" id="PS50940"/>
    </source>
</evidence>
<dbReference type="InterPro" id="IPR036508">
    <property type="entry name" value="Chitin-bd_dom_sf"/>
</dbReference>
<keyword evidence="3" id="KW-1185">Reference proteome</keyword>
<reference evidence="2 3" key="1">
    <citation type="journal article" date="2015" name="Nat. Commun.">
        <title>Outbred genome sequencing and CRISPR/Cas9 gene editing in butterflies.</title>
        <authorList>
            <person name="Li X."/>
            <person name="Fan D."/>
            <person name="Zhang W."/>
            <person name="Liu G."/>
            <person name="Zhang L."/>
            <person name="Zhao L."/>
            <person name="Fang X."/>
            <person name="Chen L."/>
            <person name="Dong Y."/>
            <person name="Chen Y."/>
            <person name="Ding Y."/>
            <person name="Zhao R."/>
            <person name="Feng M."/>
            <person name="Zhu Y."/>
            <person name="Feng Y."/>
            <person name="Jiang X."/>
            <person name="Zhu D."/>
            <person name="Xiang H."/>
            <person name="Feng X."/>
            <person name="Li S."/>
            <person name="Wang J."/>
            <person name="Zhang G."/>
            <person name="Kronforst M.R."/>
            <person name="Wang W."/>
        </authorList>
    </citation>
    <scope>NUCLEOTIDE SEQUENCE [LARGE SCALE GENOMIC DNA]</scope>
    <source>
        <strain evidence="2">Ya'a_city_454_Pm</strain>
        <tissue evidence="2">Whole body</tissue>
    </source>
</reference>
<dbReference type="Proteomes" id="UP000053240">
    <property type="component" value="Unassembled WGS sequence"/>
</dbReference>
<dbReference type="Gene3D" id="2.170.140.10">
    <property type="entry name" value="Chitin binding domain"/>
    <property type="match status" value="1"/>
</dbReference>
<dbReference type="SMART" id="SM00494">
    <property type="entry name" value="ChtBD2"/>
    <property type="match status" value="1"/>
</dbReference>